<dbReference type="PANTHER" id="PTHR33286:SF41">
    <property type="entry name" value="PROTEASE INHIBITOR_SEED STORAGE_LIPID TRANSFER FAMILY PROTEIN"/>
    <property type="match status" value="1"/>
</dbReference>
<dbReference type="Gramene" id="ESQ39747">
    <property type="protein sequence ID" value="ESQ39747"/>
    <property type="gene ID" value="EUTSA_v10001126mg"/>
</dbReference>
<dbReference type="SUPFAM" id="SSF47699">
    <property type="entry name" value="Bifunctional inhibitor/lipid-transfer protein/seed storage 2S albumin"/>
    <property type="match status" value="1"/>
</dbReference>
<proteinExistence type="predicted"/>
<dbReference type="OMA" id="CHDQKED"/>
<dbReference type="InterPro" id="IPR016140">
    <property type="entry name" value="Bifunc_inhib/LTP/seed_store"/>
</dbReference>
<feature type="chain" id="PRO_5004721752" description="Bifunctional inhibitor/plant lipid transfer protein/seed storage helical domain-containing protein" evidence="1">
    <location>
        <begin position="27"/>
        <end position="112"/>
    </location>
</feature>
<dbReference type="AlphaFoldDB" id="V4LBH5"/>
<gene>
    <name evidence="3" type="ORF">EUTSA_v10001126mg</name>
</gene>
<evidence type="ECO:0000313" key="3">
    <source>
        <dbReference type="EMBL" id="ESQ39747.1"/>
    </source>
</evidence>
<dbReference type="EMBL" id="KI517465">
    <property type="protein sequence ID" value="ESQ39747.1"/>
    <property type="molecule type" value="Genomic_DNA"/>
</dbReference>
<name>V4LBH5_EUTSA</name>
<evidence type="ECO:0000256" key="1">
    <source>
        <dbReference type="SAM" id="SignalP"/>
    </source>
</evidence>
<dbReference type="InterPro" id="IPR036312">
    <property type="entry name" value="Bifun_inhib/LTP/seed_sf"/>
</dbReference>
<dbReference type="Gene3D" id="1.10.110.10">
    <property type="entry name" value="Plant lipid-transfer and hydrophobic proteins"/>
    <property type="match status" value="1"/>
</dbReference>
<accession>V4LBH5</accession>
<dbReference type="Pfam" id="PF14368">
    <property type="entry name" value="LTP_2"/>
    <property type="match status" value="1"/>
</dbReference>
<dbReference type="STRING" id="72664.V4LBH5"/>
<protein>
    <recommendedName>
        <fullName evidence="2">Bifunctional inhibitor/plant lipid transfer protein/seed storage helical domain-containing protein</fullName>
    </recommendedName>
</protein>
<evidence type="ECO:0000259" key="2">
    <source>
        <dbReference type="Pfam" id="PF14368"/>
    </source>
</evidence>
<dbReference type="PANTHER" id="PTHR33286">
    <property type="entry name" value="BIFUNCTIONAL INHIBITOR/LIPID-TRANSFER PROTEIN/SEED STORAGE 2S ALBUMIN SUPERFAMILY PROTEIN"/>
    <property type="match status" value="1"/>
</dbReference>
<keyword evidence="1" id="KW-0732">Signal</keyword>
<dbReference type="Proteomes" id="UP000030689">
    <property type="component" value="Unassembled WGS sequence"/>
</dbReference>
<evidence type="ECO:0000313" key="4">
    <source>
        <dbReference type="Proteomes" id="UP000030689"/>
    </source>
</evidence>
<keyword evidence="4" id="KW-1185">Reference proteome</keyword>
<reference evidence="3 4" key="1">
    <citation type="journal article" date="2013" name="Front. Plant Sci.">
        <title>The Reference Genome of the Halophytic Plant Eutrema salsugineum.</title>
        <authorList>
            <person name="Yang R."/>
            <person name="Jarvis D.E."/>
            <person name="Chen H."/>
            <person name="Beilstein M.A."/>
            <person name="Grimwood J."/>
            <person name="Jenkins J."/>
            <person name="Shu S."/>
            <person name="Prochnik S."/>
            <person name="Xin M."/>
            <person name="Ma C."/>
            <person name="Schmutz J."/>
            <person name="Wing R.A."/>
            <person name="Mitchell-Olds T."/>
            <person name="Schumaker K.S."/>
            <person name="Wang X."/>
        </authorList>
    </citation>
    <scope>NUCLEOTIDE SEQUENCE [LARGE SCALE GENOMIC DNA]</scope>
</reference>
<feature type="signal peptide" evidence="1">
    <location>
        <begin position="1"/>
        <end position="26"/>
    </location>
</feature>
<organism evidence="3 4">
    <name type="scientific">Eutrema salsugineum</name>
    <name type="common">Saltwater cress</name>
    <name type="synonym">Sisymbrium salsugineum</name>
    <dbReference type="NCBI Taxonomy" id="72664"/>
    <lineage>
        <taxon>Eukaryota</taxon>
        <taxon>Viridiplantae</taxon>
        <taxon>Streptophyta</taxon>
        <taxon>Embryophyta</taxon>
        <taxon>Tracheophyta</taxon>
        <taxon>Spermatophyta</taxon>
        <taxon>Magnoliopsida</taxon>
        <taxon>eudicotyledons</taxon>
        <taxon>Gunneridae</taxon>
        <taxon>Pentapetalae</taxon>
        <taxon>rosids</taxon>
        <taxon>malvids</taxon>
        <taxon>Brassicales</taxon>
        <taxon>Brassicaceae</taxon>
        <taxon>Eutremeae</taxon>
        <taxon>Eutrema</taxon>
    </lineage>
</organism>
<dbReference type="OrthoDB" id="1055295at2759"/>
<sequence length="112" mass="12454">MVRTYTFHVLMLTLLVTTSISSQIDAACDATQISEDLQYCGESLILGYPWSPPSKLCCRNIQRNKMKCICQSVTKVFLQNYDVNRLPKLSHACGDILVPGSYCGIYKVPGDA</sequence>
<feature type="domain" description="Bifunctional inhibitor/plant lipid transfer protein/seed storage helical" evidence="2">
    <location>
        <begin position="13"/>
        <end position="101"/>
    </location>
</feature>
<dbReference type="KEGG" id="eus:EUTSA_v10001126mg"/>